<dbReference type="InterPro" id="IPR036038">
    <property type="entry name" value="Aminotransferase-like"/>
</dbReference>
<feature type="region of interest" description="Disordered" evidence="2">
    <location>
        <begin position="204"/>
        <end position="224"/>
    </location>
</feature>
<dbReference type="EMBL" id="LR999455">
    <property type="protein sequence ID" value="CAE6074810.1"/>
    <property type="molecule type" value="Genomic_DNA"/>
</dbReference>
<evidence type="ECO:0000256" key="2">
    <source>
        <dbReference type="SAM" id="MobiDB-lite"/>
    </source>
</evidence>
<name>A0A8S2AC89_ARAAE</name>
<protein>
    <submittedName>
        <fullName evidence="3">Uncharacterized protein</fullName>
    </submittedName>
</protein>
<feature type="region of interest" description="Disordered" evidence="2">
    <location>
        <begin position="150"/>
        <end position="185"/>
    </location>
</feature>
<proteinExistence type="inferred from homology"/>
<dbReference type="SUPFAM" id="SSF56752">
    <property type="entry name" value="D-aminoacid aminotransferase-like PLP-dependent enzymes"/>
    <property type="match status" value="1"/>
</dbReference>
<organism evidence="3 4">
    <name type="scientific">Arabidopsis arenosa</name>
    <name type="common">Sand rock-cress</name>
    <name type="synonym">Cardaminopsis arenosa</name>
    <dbReference type="NCBI Taxonomy" id="38785"/>
    <lineage>
        <taxon>Eukaryota</taxon>
        <taxon>Viridiplantae</taxon>
        <taxon>Streptophyta</taxon>
        <taxon>Embryophyta</taxon>
        <taxon>Tracheophyta</taxon>
        <taxon>Spermatophyta</taxon>
        <taxon>Magnoliopsida</taxon>
        <taxon>eudicotyledons</taxon>
        <taxon>Gunneridae</taxon>
        <taxon>Pentapetalae</taxon>
        <taxon>rosids</taxon>
        <taxon>malvids</taxon>
        <taxon>Brassicales</taxon>
        <taxon>Brassicaceae</taxon>
        <taxon>Camelineae</taxon>
        <taxon>Arabidopsis</taxon>
    </lineage>
</organism>
<dbReference type="GO" id="GO:0003824">
    <property type="term" value="F:catalytic activity"/>
    <property type="evidence" value="ECO:0007669"/>
    <property type="project" value="InterPro"/>
</dbReference>
<feature type="compositionally biased region" description="Basic residues" evidence="2">
    <location>
        <begin position="167"/>
        <end position="180"/>
    </location>
</feature>
<feature type="region of interest" description="Disordered" evidence="2">
    <location>
        <begin position="382"/>
        <end position="412"/>
    </location>
</feature>
<gene>
    <name evidence="3" type="ORF">AARE701A_LOCUS12455</name>
</gene>
<dbReference type="InterPro" id="IPR050571">
    <property type="entry name" value="Class-IV_PLP-Dep_Aminotrnsfr"/>
</dbReference>
<evidence type="ECO:0000256" key="1">
    <source>
        <dbReference type="ARBA" id="ARBA00009320"/>
    </source>
</evidence>
<dbReference type="AlphaFoldDB" id="A0A8S2AC89"/>
<sequence>MGMPPAVINADELQRDLELVKIDGRVIGDGKVGPITRTLQNAYKKLTEDSGSKKYRYPKVKSLFLIACIGTFKVRIIILLACDEMAKVSIFDSVVQGADSVVERIRIYKGKIFKLEEHLKRFLTRFSHSESPHVESKTVTPHFSPCSTVFQTGGNASSSGTSETIKKYRRRPSQHKRKAQAAKETKDALKVELVYREKARQEGGEGVSLKRKAEENGLSSPKIARRSENDLAVVPYEEPPKQEMRRVHFPDILFLLETKNSSNHVLDVKKWLGYDSSHIVDPEGKRNDMWIQIRLDRALGNSEWFHLFPRVQAEYLERVGSDHRPLLTRFVNENQTFRGRFMFDKRWTAKPETLEIIRHGWNSEGMDVHAIEEAELWNKLKETQPQPPLGTGLNARRETRWDQSGSGNQGPRQRAAALAALPYAFNSSSALRGLVLKGRECVALFLPFACGLKRWRCYETSPGVGSITSLL</sequence>
<reference evidence="3" key="1">
    <citation type="submission" date="2021-01" db="EMBL/GenBank/DDBJ databases">
        <authorList>
            <person name="Bezrukov I."/>
        </authorList>
    </citation>
    <scope>NUCLEOTIDE SEQUENCE</scope>
</reference>
<dbReference type="PANTHER" id="PTHR42743">
    <property type="entry name" value="AMINO-ACID AMINOTRANSFERASE"/>
    <property type="match status" value="1"/>
</dbReference>
<evidence type="ECO:0000313" key="3">
    <source>
        <dbReference type="EMBL" id="CAE6074810.1"/>
    </source>
</evidence>
<dbReference type="InterPro" id="IPR043131">
    <property type="entry name" value="BCAT-like_N"/>
</dbReference>
<dbReference type="PANTHER" id="PTHR42743:SF11">
    <property type="entry name" value="AMINODEOXYCHORISMATE LYASE"/>
    <property type="match status" value="1"/>
</dbReference>
<dbReference type="Gene3D" id="3.30.470.10">
    <property type="match status" value="1"/>
</dbReference>
<feature type="compositionally biased region" description="Polar residues" evidence="2">
    <location>
        <begin position="402"/>
        <end position="411"/>
    </location>
</feature>
<evidence type="ECO:0000313" key="4">
    <source>
        <dbReference type="Proteomes" id="UP000682877"/>
    </source>
</evidence>
<keyword evidence="4" id="KW-1185">Reference proteome</keyword>
<dbReference type="Proteomes" id="UP000682877">
    <property type="component" value="Chromosome 5"/>
</dbReference>
<accession>A0A8S2AC89</accession>
<dbReference type="GO" id="GO:0019752">
    <property type="term" value="P:carboxylic acid metabolic process"/>
    <property type="evidence" value="ECO:0007669"/>
    <property type="project" value="TreeGrafter"/>
</dbReference>
<feature type="compositionally biased region" description="Polar residues" evidence="2">
    <location>
        <begin position="150"/>
        <end position="163"/>
    </location>
</feature>
<dbReference type="InterPro" id="IPR036691">
    <property type="entry name" value="Endo/exonu/phosph_ase_sf"/>
</dbReference>
<dbReference type="SUPFAM" id="SSF56219">
    <property type="entry name" value="DNase I-like"/>
    <property type="match status" value="1"/>
</dbReference>
<comment type="similarity">
    <text evidence="1">Belongs to the class-IV pyridoxal-phosphate-dependent aminotransferase family.</text>
</comment>